<gene>
    <name evidence="2" type="ORF">AAW51_2692</name>
</gene>
<keyword evidence="3" id="KW-1185">Reference proteome</keyword>
<evidence type="ECO:0000256" key="1">
    <source>
        <dbReference type="ARBA" id="ARBA00022729"/>
    </source>
</evidence>
<dbReference type="Proteomes" id="UP000035352">
    <property type="component" value="Chromosome"/>
</dbReference>
<sequence>MDRLELHQNDQGPLPHLLALPAAAAAAGRRHPLLCFLHGYDEGAPMPLRQALTLHGPLAAASAAVARSDFIVMAPQLPTRGDHWWRHGDAVRELLARVQQQHGADPRRTYLTGFSFGGNGVFDLALQQPGVWAALWAVDPTRVPRRDPGLPVWLSSGEISRHQQRAFVQRLDLVAPQEGAAGARIYVDQGQDHVGTARLAYQNDRIYRWLLSHSAVTCAA</sequence>
<protein>
    <recommendedName>
        <fullName evidence="4">Esterase</fullName>
    </recommendedName>
</protein>
<keyword evidence="1" id="KW-0732">Signal</keyword>
<dbReference type="PANTHER" id="PTHR43037">
    <property type="entry name" value="UNNAMED PRODUCT-RELATED"/>
    <property type="match status" value="1"/>
</dbReference>
<dbReference type="InterPro" id="IPR029058">
    <property type="entry name" value="AB_hydrolase_fold"/>
</dbReference>
<dbReference type="Pfam" id="PF00756">
    <property type="entry name" value="Esterase"/>
    <property type="match status" value="1"/>
</dbReference>
<evidence type="ECO:0008006" key="4">
    <source>
        <dbReference type="Google" id="ProtNLM"/>
    </source>
</evidence>
<dbReference type="RefSeq" id="WP_053013537.1">
    <property type="nucleotide sequence ID" value="NZ_CP011371.1"/>
</dbReference>
<dbReference type="STRING" id="413882.AAW51_2692"/>
<dbReference type="InterPro" id="IPR000801">
    <property type="entry name" value="Esterase-like"/>
</dbReference>
<dbReference type="KEGG" id="pbh:AAW51_2692"/>
<dbReference type="InterPro" id="IPR050955">
    <property type="entry name" value="Plant_Biomass_Hydrol_Est"/>
</dbReference>
<dbReference type="AlphaFoldDB" id="A0A0G3BN21"/>
<dbReference type="PANTHER" id="PTHR43037:SF1">
    <property type="entry name" value="BLL1128 PROTEIN"/>
    <property type="match status" value="1"/>
</dbReference>
<dbReference type="Gene3D" id="3.40.50.1820">
    <property type="entry name" value="alpha/beta hydrolase"/>
    <property type="match status" value="1"/>
</dbReference>
<reference evidence="2 3" key="1">
    <citation type="submission" date="2015-05" db="EMBL/GenBank/DDBJ databases">
        <authorList>
            <person name="Tang B."/>
            <person name="Yu Y."/>
        </authorList>
    </citation>
    <scope>NUCLEOTIDE SEQUENCE [LARGE SCALE GENOMIC DNA]</scope>
    <source>
        <strain evidence="2 3">DSM 7029</strain>
    </source>
</reference>
<dbReference type="SUPFAM" id="SSF53474">
    <property type="entry name" value="alpha/beta-Hydrolases"/>
    <property type="match status" value="1"/>
</dbReference>
<organism evidence="2 3">
    <name type="scientific">Caldimonas brevitalea</name>
    <dbReference type="NCBI Taxonomy" id="413882"/>
    <lineage>
        <taxon>Bacteria</taxon>
        <taxon>Pseudomonadati</taxon>
        <taxon>Pseudomonadota</taxon>
        <taxon>Betaproteobacteria</taxon>
        <taxon>Burkholderiales</taxon>
        <taxon>Sphaerotilaceae</taxon>
        <taxon>Caldimonas</taxon>
    </lineage>
</organism>
<accession>A0A0G3BN21</accession>
<proteinExistence type="predicted"/>
<name>A0A0G3BN21_9BURK</name>
<evidence type="ECO:0000313" key="2">
    <source>
        <dbReference type="EMBL" id="AKJ29383.1"/>
    </source>
</evidence>
<evidence type="ECO:0000313" key="3">
    <source>
        <dbReference type="Proteomes" id="UP000035352"/>
    </source>
</evidence>
<dbReference type="EMBL" id="CP011371">
    <property type="protein sequence ID" value="AKJ29383.1"/>
    <property type="molecule type" value="Genomic_DNA"/>
</dbReference>